<dbReference type="AlphaFoldDB" id="A0A383DT88"/>
<evidence type="ECO:0000313" key="2">
    <source>
        <dbReference type="EMBL" id="SVE47450.1"/>
    </source>
</evidence>
<dbReference type="EMBL" id="UINC01219806">
    <property type="protein sequence ID" value="SVE47450.1"/>
    <property type="molecule type" value="Genomic_DNA"/>
</dbReference>
<accession>A0A383DT88</accession>
<organism evidence="2">
    <name type="scientific">marine metagenome</name>
    <dbReference type="NCBI Taxonomy" id="408172"/>
    <lineage>
        <taxon>unclassified sequences</taxon>
        <taxon>metagenomes</taxon>
        <taxon>ecological metagenomes</taxon>
    </lineage>
</organism>
<sequence length="207" mass="21806">MNELKRMVIVSGLVSLGLTVQGQFTLPGVSTTVSVMSTLQGINANTAAMLSAKNEANRRALRGTSLSEPVSGESAMNPENTGAQPQLGSELGRSQAGRPTMVNLLPEVPEIEFPVTGDPEENQPPEMNDPFTDDPNGGAGSPEANQSPEMNDPFTDDPFGGASNPEENQSPEMNDPKVILPTVDISPREFSLQAAGEVRPVVVYGTS</sequence>
<evidence type="ECO:0000256" key="1">
    <source>
        <dbReference type="SAM" id="MobiDB-lite"/>
    </source>
</evidence>
<gene>
    <name evidence="2" type="ORF">METZ01_LOCUS500304</name>
</gene>
<feature type="region of interest" description="Disordered" evidence="1">
    <location>
        <begin position="63"/>
        <end position="95"/>
    </location>
</feature>
<proteinExistence type="predicted"/>
<feature type="compositionally biased region" description="Polar residues" evidence="1">
    <location>
        <begin position="77"/>
        <end position="87"/>
    </location>
</feature>
<name>A0A383DT88_9ZZZZ</name>
<protein>
    <submittedName>
        <fullName evidence="2">Uncharacterized protein</fullName>
    </submittedName>
</protein>
<reference evidence="2" key="1">
    <citation type="submission" date="2018-05" db="EMBL/GenBank/DDBJ databases">
        <authorList>
            <person name="Lanie J.A."/>
            <person name="Ng W.-L."/>
            <person name="Kazmierczak K.M."/>
            <person name="Andrzejewski T.M."/>
            <person name="Davidsen T.M."/>
            <person name="Wayne K.J."/>
            <person name="Tettelin H."/>
            <person name="Glass J.I."/>
            <person name="Rusch D."/>
            <person name="Podicherti R."/>
            <person name="Tsui H.-C.T."/>
            <person name="Winkler M.E."/>
        </authorList>
    </citation>
    <scope>NUCLEOTIDE SEQUENCE</scope>
</reference>
<feature type="non-terminal residue" evidence="2">
    <location>
        <position position="207"/>
    </location>
</feature>
<feature type="region of interest" description="Disordered" evidence="1">
    <location>
        <begin position="112"/>
        <end position="182"/>
    </location>
</feature>